<evidence type="ECO:0000313" key="2">
    <source>
        <dbReference type="EMBL" id="GAA4002423.1"/>
    </source>
</evidence>
<accession>A0ABP7RV50</accession>
<protein>
    <submittedName>
        <fullName evidence="2">Uncharacterized protein</fullName>
    </submittedName>
</protein>
<feature type="region of interest" description="Disordered" evidence="1">
    <location>
        <begin position="1"/>
        <end position="23"/>
    </location>
</feature>
<evidence type="ECO:0000313" key="3">
    <source>
        <dbReference type="Proteomes" id="UP001500034"/>
    </source>
</evidence>
<sequence length="75" mass="7891">MTGRRPARARPVGARVHGSGTRVGDPLEASALGALIKVILCIKERELVPTLNYRSSNPQIPFGELGLAAVTETGP</sequence>
<proteinExistence type="predicted"/>
<comment type="caution">
    <text evidence="2">The sequence shown here is derived from an EMBL/GenBank/DDBJ whole genome shotgun (WGS) entry which is preliminary data.</text>
</comment>
<name>A0ABP7RV50_9ACTN</name>
<reference evidence="3" key="1">
    <citation type="journal article" date="2019" name="Int. J. Syst. Evol. Microbiol.">
        <title>The Global Catalogue of Microorganisms (GCM) 10K type strain sequencing project: providing services to taxonomists for standard genome sequencing and annotation.</title>
        <authorList>
            <consortium name="The Broad Institute Genomics Platform"/>
            <consortium name="The Broad Institute Genome Sequencing Center for Infectious Disease"/>
            <person name="Wu L."/>
            <person name="Ma J."/>
        </authorList>
    </citation>
    <scope>NUCLEOTIDE SEQUENCE [LARGE SCALE GENOMIC DNA]</scope>
    <source>
        <strain evidence="3">JCM 17027</strain>
    </source>
</reference>
<dbReference type="InterPro" id="IPR016039">
    <property type="entry name" value="Thiolase-like"/>
</dbReference>
<dbReference type="Gene3D" id="3.40.47.10">
    <property type="match status" value="1"/>
</dbReference>
<dbReference type="EMBL" id="BAABCQ010000150">
    <property type="protein sequence ID" value="GAA4002423.1"/>
    <property type="molecule type" value="Genomic_DNA"/>
</dbReference>
<dbReference type="SUPFAM" id="SSF53901">
    <property type="entry name" value="Thiolase-like"/>
    <property type="match status" value="1"/>
</dbReference>
<evidence type="ECO:0000256" key="1">
    <source>
        <dbReference type="SAM" id="MobiDB-lite"/>
    </source>
</evidence>
<organism evidence="2 3">
    <name type="scientific">Streptomyces marokkonensis</name>
    <dbReference type="NCBI Taxonomy" id="324855"/>
    <lineage>
        <taxon>Bacteria</taxon>
        <taxon>Bacillati</taxon>
        <taxon>Actinomycetota</taxon>
        <taxon>Actinomycetes</taxon>
        <taxon>Kitasatosporales</taxon>
        <taxon>Streptomycetaceae</taxon>
        <taxon>Streptomyces</taxon>
    </lineage>
</organism>
<dbReference type="Proteomes" id="UP001500034">
    <property type="component" value="Unassembled WGS sequence"/>
</dbReference>
<keyword evidence="3" id="KW-1185">Reference proteome</keyword>
<gene>
    <name evidence="2" type="ORF">GCM10022384_56500</name>
</gene>